<feature type="signal peptide" evidence="1">
    <location>
        <begin position="1"/>
        <end position="17"/>
    </location>
</feature>
<evidence type="ECO:0008006" key="4">
    <source>
        <dbReference type="Google" id="ProtNLM"/>
    </source>
</evidence>
<feature type="chain" id="PRO_5046306176" description="Secreted protein" evidence="1">
    <location>
        <begin position="18"/>
        <end position="89"/>
    </location>
</feature>
<organism evidence="2 3">
    <name type="scientific">Apiospora saccharicola</name>
    <dbReference type="NCBI Taxonomy" id="335842"/>
    <lineage>
        <taxon>Eukaryota</taxon>
        <taxon>Fungi</taxon>
        <taxon>Dikarya</taxon>
        <taxon>Ascomycota</taxon>
        <taxon>Pezizomycotina</taxon>
        <taxon>Sordariomycetes</taxon>
        <taxon>Xylariomycetidae</taxon>
        <taxon>Amphisphaeriales</taxon>
        <taxon>Apiosporaceae</taxon>
        <taxon>Apiospora</taxon>
    </lineage>
</organism>
<dbReference type="Proteomes" id="UP001446871">
    <property type="component" value="Unassembled WGS sequence"/>
</dbReference>
<keyword evidence="1" id="KW-0732">Signal</keyword>
<sequence length="89" mass="9415">MLLVNLLLIGGATQALALTISPENTPSFQARSAVVEAAGKPGADDDDAIAYAWFSEDEEPEKREVEAAGASGSDDDDAIAYAWFSEDEH</sequence>
<evidence type="ECO:0000256" key="1">
    <source>
        <dbReference type="SAM" id="SignalP"/>
    </source>
</evidence>
<reference evidence="2 3" key="1">
    <citation type="submission" date="2023-01" db="EMBL/GenBank/DDBJ databases">
        <title>Analysis of 21 Apiospora genomes using comparative genomics revels a genus with tremendous synthesis potential of carbohydrate active enzymes and secondary metabolites.</title>
        <authorList>
            <person name="Sorensen T."/>
        </authorList>
    </citation>
    <scope>NUCLEOTIDE SEQUENCE [LARGE SCALE GENOMIC DNA]</scope>
    <source>
        <strain evidence="2 3">CBS 83171</strain>
    </source>
</reference>
<evidence type="ECO:0000313" key="2">
    <source>
        <dbReference type="EMBL" id="KAK8046888.1"/>
    </source>
</evidence>
<comment type="caution">
    <text evidence="2">The sequence shown here is derived from an EMBL/GenBank/DDBJ whole genome shotgun (WGS) entry which is preliminary data.</text>
</comment>
<protein>
    <recommendedName>
        <fullName evidence="4">Secreted protein</fullName>
    </recommendedName>
</protein>
<accession>A0ABR1TJS1</accession>
<name>A0ABR1TJS1_9PEZI</name>
<proteinExistence type="predicted"/>
<evidence type="ECO:0000313" key="3">
    <source>
        <dbReference type="Proteomes" id="UP001446871"/>
    </source>
</evidence>
<dbReference type="EMBL" id="JAQQWM010000009">
    <property type="protein sequence ID" value="KAK8046888.1"/>
    <property type="molecule type" value="Genomic_DNA"/>
</dbReference>
<gene>
    <name evidence="2" type="ORF">PG996_014952</name>
</gene>
<keyword evidence="3" id="KW-1185">Reference proteome</keyword>